<dbReference type="EMBL" id="HBUE01219667">
    <property type="protein sequence ID" value="CAG6538978.1"/>
    <property type="molecule type" value="Transcribed_RNA"/>
</dbReference>
<proteinExistence type="predicted"/>
<protein>
    <submittedName>
        <fullName evidence="2">Dynein heavy chain 10, axonemal</fullName>
    </submittedName>
</protein>
<dbReference type="EMBL" id="HBUE01101221">
    <property type="protein sequence ID" value="CAG6485442.1"/>
    <property type="molecule type" value="Transcribed_RNA"/>
</dbReference>
<dbReference type="PANTHER" id="PTHR22878:SF63">
    <property type="entry name" value="DYNEIN AXONEMAL HEAVY CHAIN 10"/>
    <property type="match status" value="1"/>
</dbReference>
<dbReference type="InterPro" id="IPR041228">
    <property type="entry name" value="Dynein_C"/>
</dbReference>
<evidence type="ECO:0000259" key="1">
    <source>
        <dbReference type="Pfam" id="PF18199"/>
    </source>
</evidence>
<feature type="domain" description="Dynein heavy chain C-terminal" evidence="1">
    <location>
        <begin position="8"/>
        <end position="102"/>
    </location>
</feature>
<dbReference type="InterPro" id="IPR026983">
    <property type="entry name" value="DHC"/>
</dbReference>
<dbReference type="GO" id="GO:0030286">
    <property type="term" value="C:dynein complex"/>
    <property type="evidence" value="ECO:0007669"/>
    <property type="project" value="InterPro"/>
</dbReference>
<dbReference type="GO" id="GO:0045505">
    <property type="term" value="F:dynein intermediate chain binding"/>
    <property type="evidence" value="ECO:0007669"/>
    <property type="project" value="InterPro"/>
</dbReference>
<dbReference type="GO" id="GO:0007018">
    <property type="term" value="P:microtubule-based movement"/>
    <property type="evidence" value="ECO:0007669"/>
    <property type="project" value="InterPro"/>
</dbReference>
<reference evidence="2" key="1">
    <citation type="submission" date="2021-05" db="EMBL/GenBank/DDBJ databases">
        <authorList>
            <person name="Alioto T."/>
            <person name="Alioto T."/>
            <person name="Gomez Garrido J."/>
        </authorList>
    </citation>
    <scope>NUCLEOTIDE SEQUENCE</scope>
</reference>
<dbReference type="Pfam" id="PF18199">
    <property type="entry name" value="Dynein_C"/>
    <property type="match status" value="1"/>
</dbReference>
<dbReference type="Gene3D" id="3.10.490.20">
    <property type="match status" value="1"/>
</dbReference>
<dbReference type="InterPro" id="IPR043160">
    <property type="entry name" value="Dynein_C_barrel"/>
</dbReference>
<evidence type="ECO:0000313" key="2">
    <source>
        <dbReference type="EMBL" id="CAG6590997.1"/>
    </source>
</evidence>
<dbReference type="FunFam" id="3.10.490.20:FF:000006">
    <property type="entry name" value="Dynein axonemal heavy chain 10"/>
    <property type="match status" value="1"/>
</dbReference>
<dbReference type="AlphaFoldDB" id="A0A8D8KNW8"/>
<sequence length="105" mass="12003">MHVWRVLQGCYVTGLYLEGARWDPANRRLARSTPKVLVEPLPVLSVVPVEVHRLKLQNTFRTPVYTTSQRRNAMGVGLVFEADLYTEEHASHWVLQGVCLIMNTD</sequence>
<dbReference type="EMBL" id="HBUE01326242">
    <property type="protein sequence ID" value="CAG6590997.1"/>
    <property type="molecule type" value="Transcribed_RNA"/>
</dbReference>
<name>A0A8D8KNW8_CULPI</name>
<dbReference type="GO" id="GO:0051959">
    <property type="term" value="F:dynein light intermediate chain binding"/>
    <property type="evidence" value="ECO:0007669"/>
    <property type="project" value="InterPro"/>
</dbReference>
<accession>A0A8D8KNW8</accession>
<dbReference type="PANTHER" id="PTHR22878">
    <property type="entry name" value="DYNEIN HEAVY CHAIN 6, AXONEMAL-LIKE-RELATED"/>
    <property type="match status" value="1"/>
</dbReference>
<organism evidence="2">
    <name type="scientific">Culex pipiens</name>
    <name type="common">House mosquito</name>
    <dbReference type="NCBI Taxonomy" id="7175"/>
    <lineage>
        <taxon>Eukaryota</taxon>
        <taxon>Metazoa</taxon>
        <taxon>Ecdysozoa</taxon>
        <taxon>Arthropoda</taxon>
        <taxon>Hexapoda</taxon>
        <taxon>Insecta</taxon>
        <taxon>Pterygota</taxon>
        <taxon>Neoptera</taxon>
        <taxon>Endopterygota</taxon>
        <taxon>Diptera</taxon>
        <taxon>Nematocera</taxon>
        <taxon>Culicoidea</taxon>
        <taxon>Culicidae</taxon>
        <taxon>Culicinae</taxon>
        <taxon>Culicini</taxon>
        <taxon>Culex</taxon>
        <taxon>Culex</taxon>
    </lineage>
</organism>